<evidence type="ECO:0000256" key="1">
    <source>
        <dbReference type="ARBA" id="ARBA00006484"/>
    </source>
</evidence>
<accession>A0A973WNL8</accession>
<dbReference type="PANTHER" id="PTHR43639">
    <property type="entry name" value="OXIDOREDUCTASE, SHORT-CHAIN DEHYDROGENASE/REDUCTASE FAMILY (AFU_ORTHOLOGUE AFUA_5G02870)"/>
    <property type="match status" value="1"/>
</dbReference>
<comment type="caution">
    <text evidence="5">The sequence shown here is derived from an EMBL/GenBank/DDBJ whole genome shotgun (WGS) entry which is preliminary data.</text>
</comment>
<dbReference type="GO" id="GO:0016491">
    <property type="term" value="F:oxidoreductase activity"/>
    <property type="evidence" value="ECO:0007669"/>
    <property type="project" value="UniProtKB-KW"/>
</dbReference>
<evidence type="ECO:0000256" key="3">
    <source>
        <dbReference type="ARBA" id="ARBA00023002"/>
    </source>
</evidence>
<dbReference type="CDD" id="cd05233">
    <property type="entry name" value="SDR_c"/>
    <property type="match status" value="1"/>
</dbReference>
<dbReference type="FunFam" id="3.40.50.720:FF:000084">
    <property type="entry name" value="Short-chain dehydrogenase reductase"/>
    <property type="match status" value="1"/>
</dbReference>
<proteinExistence type="inferred from homology"/>
<reference evidence="5" key="1">
    <citation type="submission" date="2020-06" db="EMBL/GenBank/DDBJ databases">
        <title>Whole Genome Sequence of Bradyrhizobium sp. Strain 66S1MB.</title>
        <authorList>
            <person name="Bromfield E."/>
            <person name="Cloutier S."/>
        </authorList>
    </citation>
    <scope>NUCLEOTIDE SEQUENCE</scope>
    <source>
        <strain evidence="5">66S1MB</strain>
    </source>
</reference>
<dbReference type="Gene3D" id="3.40.50.720">
    <property type="entry name" value="NAD(P)-binding Rossmann-like Domain"/>
    <property type="match status" value="1"/>
</dbReference>
<protein>
    <submittedName>
        <fullName evidence="5">SDR family oxidoreductase</fullName>
    </submittedName>
</protein>
<dbReference type="InterPro" id="IPR002347">
    <property type="entry name" value="SDR_fam"/>
</dbReference>
<dbReference type="EMBL" id="JABWSX010000001">
    <property type="protein sequence ID" value="NVL06626.1"/>
    <property type="molecule type" value="Genomic_DNA"/>
</dbReference>
<dbReference type="InterPro" id="IPR057326">
    <property type="entry name" value="KR_dom"/>
</dbReference>
<evidence type="ECO:0000259" key="4">
    <source>
        <dbReference type="SMART" id="SM00822"/>
    </source>
</evidence>
<keyword evidence="2" id="KW-0521">NADP</keyword>
<gene>
    <name evidence="5" type="ORF">HU230_12970</name>
</gene>
<dbReference type="SUPFAM" id="SSF51735">
    <property type="entry name" value="NAD(P)-binding Rossmann-fold domains"/>
    <property type="match status" value="1"/>
</dbReference>
<dbReference type="Pfam" id="PF13561">
    <property type="entry name" value="adh_short_C2"/>
    <property type="match status" value="1"/>
</dbReference>
<evidence type="ECO:0000256" key="2">
    <source>
        <dbReference type="ARBA" id="ARBA00022857"/>
    </source>
</evidence>
<dbReference type="InterPro" id="IPR036291">
    <property type="entry name" value="NAD(P)-bd_dom_sf"/>
</dbReference>
<sequence length="251" mass="25781">MNQSMKDKVVLVVGGAGSIGAVSAKRFAELGARIAISHRDVPDETAAAATVVQSLPGDGHVALIADVAQTATLKALRAEIERRFGRLDILVNAAGFTKPVPHADLDALDDDLIDRMFAVNWRGQFAAIRTFAPLLKASGDGLIVSISSIAGTNGIGSSIAYCAVKAGIDVMTKSLARVLAPEVRVLAVAPGVVDTGFVPGRGADFNAKTATTTPLKRIATAEDIASAILACATQLGFATGTTFVVDGGRSL</sequence>
<organism evidence="5">
    <name type="scientific">Bradyrhizobium quebecense</name>
    <dbReference type="NCBI Taxonomy" id="2748629"/>
    <lineage>
        <taxon>Bacteria</taxon>
        <taxon>Pseudomonadati</taxon>
        <taxon>Pseudomonadota</taxon>
        <taxon>Alphaproteobacteria</taxon>
        <taxon>Hyphomicrobiales</taxon>
        <taxon>Nitrobacteraceae</taxon>
        <taxon>Bradyrhizobium</taxon>
    </lineage>
</organism>
<comment type="similarity">
    <text evidence="1">Belongs to the short-chain dehydrogenases/reductases (SDR) family.</text>
</comment>
<dbReference type="PANTHER" id="PTHR43639:SF6">
    <property type="entry name" value="DIHYDROMONAPTERIN REDUCTASE"/>
    <property type="match status" value="1"/>
</dbReference>
<dbReference type="SMART" id="SM00822">
    <property type="entry name" value="PKS_KR"/>
    <property type="match status" value="1"/>
</dbReference>
<keyword evidence="3" id="KW-0560">Oxidoreductase</keyword>
<dbReference type="AlphaFoldDB" id="A0A973WNL8"/>
<name>A0A973WNL8_9BRAD</name>
<dbReference type="RefSeq" id="WP_176530418.1">
    <property type="nucleotide sequence ID" value="NZ_CP088022.1"/>
</dbReference>
<dbReference type="PRINTS" id="PR00080">
    <property type="entry name" value="SDRFAMILY"/>
</dbReference>
<dbReference type="PRINTS" id="PR00081">
    <property type="entry name" value="GDHRDH"/>
</dbReference>
<evidence type="ECO:0000313" key="5">
    <source>
        <dbReference type="EMBL" id="NVL06626.1"/>
    </source>
</evidence>
<feature type="domain" description="Ketoreductase" evidence="4">
    <location>
        <begin position="8"/>
        <end position="195"/>
    </location>
</feature>